<gene>
    <name evidence="2" type="ORF">DEM27_11945</name>
</gene>
<organism evidence="2 3">
    <name type="scientific">Metarhizobium album</name>
    <dbReference type="NCBI Taxonomy" id="2182425"/>
    <lineage>
        <taxon>Bacteria</taxon>
        <taxon>Pseudomonadati</taxon>
        <taxon>Pseudomonadota</taxon>
        <taxon>Alphaproteobacteria</taxon>
        <taxon>Hyphomicrobiales</taxon>
        <taxon>Rhizobiaceae</taxon>
        <taxon>Metarhizobium</taxon>
    </lineage>
</organism>
<keyword evidence="1" id="KW-0472">Membrane</keyword>
<evidence type="ECO:0000313" key="2">
    <source>
        <dbReference type="EMBL" id="PWE56137.1"/>
    </source>
</evidence>
<dbReference type="EMBL" id="QFBC01000004">
    <property type="protein sequence ID" value="PWE56137.1"/>
    <property type="molecule type" value="Genomic_DNA"/>
</dbReference>
<dbReference type="Proteomes" id="UP000245252">
    <property type="component" value="Unassembled WGS sequence"/>
</dbReference>
<evidence type="ECO:0000313" key="3">
    <source>
        <dbReference type="Proteomes" id="UP000245252"/>
    </source>
</evidence>
<dbReference type="OrthoDB" id="5325135at2"/>
<keyword evidence="1" id="KW-0812">Transmembrane</keyword>
<protein>
    <submittedName>
        <fullName evidence="2">Flp family type IVb pilin</fullName>
    </submittedName>
</protein>
<keyword evidence="3" id="KW-1185">Reference proteome</keyword>
<keyword evidence="1" id="KW-1133">Transmembrane helix</keyword>
<dbReference type="RefSeq" id="WP_109458457.1">
    <property type="nucleotide sequence ID" value="NZ_QFBC01000004.1"/>
</dbReference>
<proteinExistence type="predicted"/>
<sequence>MTKLFARFLKDESGATAIEYGLIAALISVALITGATALGGKIGDTFNGLATKINAPT</sequence>
<feature type="transmembrane region" description="Helical" evidence="1">
    <location>
        <begin position="20"/>
        <end position="39"/>
    </location>
</feature>
<evidence type="ECO:0000256" key="1">
    <source>
        <dbReference type="SAM" id="Phobius"/>
    </source>
</evidence>
<dbReference type="InterPro" id="IPR007047">
    <property type="entry name" value="Flp_Fap"/>
</dbReference>
<name>A0A2U2DS62_9HYPH</name>
<dbReference type="AlphaFoldDB" id="A0A2U2DS62"/>
<dbReference type="Pfam" id="PF04964">
    <property type="entry name" value="Flp_Fap"/>
    <property type="match status" value="1"/>
</dbReference>
<comment type="caution">
    <text evidence="2">The sequence shown here is derived from an EMBL/GenBank/DDBJ whole genome shotgun (WGS) entry which is preliminary data.</text>
</comment>
<reference evidence="2 3" key="1">
    <citation type="submission" date="2018-05" db="EMBL/GenBank/DDBJ databases">
        <title>The draft genome of strain NS-104.</title>
        <authorList>
            <person name="Hang P."/>
            <person name="Jiang J."/>
        </authorList>
    </citation>
    <scope>NUCLEOTIDE SEQUENCE [LARGE SCALE GENOMIC DNA]</scope>
    <source>
        <strain evidence="2 3">NS-104</strain>
    </source>
</reference>
<accession>A0A2U2DS62</accession>